<protein>
    <submittedName>
        <fullName evidence="3">Amidohydrolase family protein</fullName>
    </submittedName>
</protein>
<evidence type="ECO:0000256" key="1">
    <source>
        <dbReference type="ARBA" id="ARBA00022801"/>
    </source>
</evidence>
<comment type="caution">
    <text evidence="3">The sequence shown here is derived from an EMBL/GenBank/DDBJ whole genome shotgun (WGS) entry which is preliminary data.</text>
</comment>
<evidence type="ECO:0000313" key="3">
    <source>
        <dbReference type="EMBL" id="EUA07255.1"/>
    </source>
</evidence>
<evidence type="ECO:0000259" key="2">
    <source>
        <dbReference type="Pfam" id="PF01979"/>
    </source>
</evidence>
<dbReference type="Pfam" id="PF01979">
    <property type="entry name" value="Amidohydro_1"/>
    <property type="match status" value="1"/>
</dbReference>
<dbReference type="PANTHER" id="PTHR11113:SF14">
    <property type="entry name" value="N-ACETYLGLUCOSAMINE-6-PHOSPHATE DEACETYLASE"/>
    <property type="match status" value="1"/>
</dbReference>
<sequence>MASTTPARALGFGHVGSLRSGLDANLVVLNQELQVQAVMANGDWVSES</sequence>
<dbReference type="InterPro" id="IPR006680">
    <property type="entry name" value="Amidohydro-rel"/>
</dbReference>
<gene>
    <name evidence="3" type="ORF">I553_0430</name>
</gene>
<dbReference type="GO" id="GO:0006046">
    <property type="term" value="P:N-acetylglucosamine catabolic process"/>
    <property type="evidence" value="ECO:0007669"/>
    <property type="project" value="TreeGrafter"/>
</dbReference>
<dbReference type="EMBL" id="JAOB01000093">
    <property type="protein sequence ID" value="EUA07255.1"/>
    <property type="molecule type" value="Genomic_DNA"/>
</dbReference>
<reference evidence="3" key="1">
    <citation type="submission" date="2014-01" db="EMBL/GenBank/DDBJ databases">
        <authorList>
            <person name="Brown-Elliot B."/>
            <person name="Wallace R."/>
            <person name="Lenaerts A."/>
            <person name="Ordway D."/>
            <person name="DeGroote M.A."/>
            <person name="Parker T."/>
            <person name="Sizemore C."/>
            <person name="Tallon L.J."/>
            <person name="Sadzewicz L.K."/>
            <person name="Sengamalay N."/>
            <person name="Fraser C.M."/>
            <person name="Hine E."/>
            <person name="Shefchek K.A."/>
            <person name="Das S.P."/>
            <person name="Tettelin H."/>
        </authorList>
    </citation>
    <scope>NUCLEOTIDE SEQUENCE [LARGE SCALE GENOMIC DNA]</scope>
    <source>
        <strain evidence="3">4042</strain>
    </source>
</reference>
<dbReference type="AlphaFoldDB" id="X7YLL3"/>
<accession>X7YLL3</accession>
<proteinExistence type="predicted"/>
<feature type="domain" description="Amidohydrolase-related" evidence="2">
    <location>
        <begin position="1"/>
        <end position="45"/>
    </location>
</feature>
<organism evidence="3">
    <name type="scientific">Mycobacterium xenopi 4042</name>
    <dbReference type="NCBI Taxonomy" id="1299334"/>
    <lineage>
        <taxon>Bacteria</taxon>
        <taxon>Bacillati</taxon>
        <taxon>Actinomycetota</taxon>
        <taxon>Actinomycetes</taxon>
        <taxon>Mycobacteriales</taxon>
        <taxon>Mycobacteriaceae</taxon>
        <taxon>Mycobacterium</taxon>
    </lineage>
</organism>
<name>X7YLL3_MYCXE</name>
<dbReference type="SUPFAM" id="SSF51338">
    <property type="entry name" value="Composite domain of metallo-dependent hydrolases"/>
    <property type="match status" value="1"/>
</dbReference>
<dbReference type="Gene3D" id="3.20.20.140">
    <property type="entry name" value="Metal-dependent hydrolases"/>
    <property type="match status" value="1"/>
</dbReference>
<dbReference type="PANTHER" id="PTHR11113">
    <property type="entry name" value="N-ACETYLGLUCOSAMINE-6-PHOSPHATE DEACETYLASE"/>
    <property type="match status" value="1"/>
</dbReference>
<keyword evidence="1 3" id="KW-0378">Hydrolase</keyword>
<dbReference type="GO" id="GO:0008448">
    <property type="term" value="F:N-acetylglucosamine-6-phosphate deacetylase activity"/>
    <property type="evidence" value="ECO:0007669"/>
    <property type="project" value="TreeGrafter"/>
</dbReference>
<dbReference type="Gene3D" id="2.30.40.10">
    <property type="entry name" value="Urease, subunit C, domain 1"/>
    <property type="match status" value="1"/>
</dbReference>
<dbReference type="PATRIC" id="fig|1299334.3.peg.10015"/>
<dbReference type="InterPro" id="IPR011059">
    <property type="entry name" value="Metal-dep_hydrolase_composite"/>
</dbReference>